<dbReference type="GO" id="GO:0008977">
    <property type="term" value="F:prephenate dehydrogenase (NAD+) activity"/>
    <property type="evidence" value="ECO:0007669"/>
    <property type="project" value="UniProtKB-EC"/>
</dbReference>
<dbReference type="InterPro" id="IPR046826">
    <property type="entry name" value="PDH_N"/>
</dbReference>
<dbReference type="Proteomes" id="UP000321926">
    <property type="component" value="Unassembled WGS sequence"/>
</dbReference>
<feature type="domain" description="Prephenate/arogenate dehydrogenase" evidence="2">
    <location>
        <begin position="2"/>
        <end position="288"/>
    </location>
</feature>
<dbReference type="OrthoDB" id="9802008at2"/>
<dbReference type="Pfam" id="PF20463">
    <property type="entry name" value="PDH_C"/>
    <property type="match status" value="1"/>
</dbReference>
<dbReference type="EC" id="1.3.1.12" evidence="3"/>
<reference evidence="3 4" key="1">
    <citation type="submission" date="2019-08" db="EMBL/GenBank/DDBJ databases">
        <authorList>
            <person name="Shi S."/>
        </authorList>
    </citation>
    <scope>NUCLEOTIDE SEQUENCE [LARGE SCALE GENOMIC DNA]</scope>
    <source>
        <strain evidence="3 4">GY10130</strain>
    </source>
</reference>
<protein>
    <submittedName>
        <fullName evidence="3">Prephenate dehydrogenase</fullName>
        <ecNumber evidence="3">1.3.1.12</ecNumber>
    </submittedName>
</protein>
<proteinExistence type="predicted"/>
<dbReference type="InterPro" id="IPR046825">
    <property type="entry name" value="PDH_C"/>
</dbReference>
<dbReference type="PANTHER" id="PTHR21363">
    <property type="entry name" value="PREPHENATE DEHYDROGENASE"/>
    <property type="match status" value="1"/>
</dbReference>
<evidence type="ECO:0000256" key="1">
    <source>
        <dbReference type="ARBA" id="ARBA00023002"/>
    </source>
</evidence>
<dbReference type="InterPro" id="IPR036291">
    <property type="entry name" value="NAD(P)-bd_dom_sf"/>
</dbReference>
<evidence type="ECO:0000313" key="4">
    <source>
        <dbReference type="Proteomes" id="UP000321926"/>
    </source>
</evidence>
<accession>A0A5C8K5T0</accession>
<dbReference type="RefSeq" id="WP_147922409.1">
    <property type="nucleotide sequence ID" value="NZ_VRTY01000052.1"/>
</dbReference>
<keyword evidence="1 3" id="KW-0560">Oxidoreductase</keyword>
<dbReference type="InterPro" id="IPR050812">
    <property type="entry name" value="Preph/Arog_dehydrog"/>
</dbReference>
<dbReference type="InterPro" id="IPR008927">
    <property type="entry name" value="6-PGluconate_DH-like_C_sf"/>
</dbReference>
<name>A0A5C8K5T0_9BACT</name>
<dbReference type="Gene3D" id="1.10.3660.10">
    <property type="entry name" value="6-phosphogluconate dehydrogenase C-terminal like domain"/>
    <property type="match status" value="1"/>
</dbReference>
<dbReference type="FunFam" id="3.40.50.720:FF:000208">
    <property type="entry name" value="Prephenate dehydrogenase"/>
    <property type="match status" value="1"/>
</dbReference>
<comment type="caution">
    <text evidence="3">The sequence shown here is derived from an EMBL/GenBank/DDBJ whole genome shotgun (WGS) entry which is preliminary data.</text>
</comment>
<sequence length="292" mass="31981">MKVVTIVGLGLIGGSIAKDLRKADPALTFIGVDKNAENDRLALQLNLVDSVLPLKEAVAASDLIFLAIPVTAIRQLLPHLLDIMPSQAVLIDLGSTKSQLCKAVEEHPNRQQFVAAHPIAGTENSGPAAALEGLYQGKMNIICEREKSSEEALATALQVFDTLGMNTIFMQPEDHDKQVAYISHLSHVSSFLLGLTVLDAEKDEKNIFTLAGSGFASTVRLAKSSPDMWAPIFEQNSQFLSQALSEYIFYLQRFQQYLQNNDQEKLYDMMKQANKIRPVLDGITQAAEAPAK</sequence>
<dbReference type="SUPFAM" id="SSF48179">
    <property type="entry name" value="6-phosphogluconate dehydrogenase C-terminal domain-like"/>
    <property type="match status" value="1"/>
</dbReference>
<dbReference type="Pfam" id="PF02153">
    <property type="entry name" value="PDH_N"/>
    <property type="match status" value="1"/>
</dbReference>
<dbReference type="GO" id="GO:0004665">
    <property type="term" value="F:prephenate dehydrogenase (NADP+) activity"/>
    <property type="evidence" value="ECO:0007669"/>
    <property type="project" value="InterPro"/>
</dbReference>
<dbReference type="Gene3D" id="3.40.50.720">
    <property type="entry name" value="NAD(P)-binding Rossmann-like Domain"/>
    <property type="match status" value="1"/>
</dbReference>
<keyword evidence="4" id="KW-1185">Reference proteome</keyword>
<dbReference type="GO" id="GO:0006571">
    <property type="term" value="P:tyrosine biosynthetic process"/>
    <property type="evidence" value="ECO:0007669"/>
    <property type="project" value="InterPro"/>
</dbReference>
<gene>
    <name evidence="3" type="ORF">FVR03_14130</name>
</gene>
<dbReference type="PROSITE" id="PS51176">
    <property type="entry name" value="PDH_ADH"/>
    <property type="match status" value="1"/>
</dbReference>
<dbReference type="EMBL" id="VRTY01000052">
    <property type="protein sequence ID" value="TXK44144.1"/>
    <property type="molecule type" value="Genomic_DNA"/>
</dbReference>
<dbReference type="SUPFAM" id="SSF51735">
    <property type="entry name" value="NAD(P)-binding Rossmann-fold domains"/>
    <property type="match status" value="1"/>
</dbReference>
<dbReference type="InterPro" id="IPR003099">
    <property type="entry name" value="Prephen_DH"/>
</dbReference>
<dbReference type="NCBIfam" id="NF006307">
    <property type="entry name" value="PRK08507.1"/>
    <property type="match status" value="1"/>
</dbReference>
<dbReference type="PANTHER" id="PTHR21363:SF0">
    <property type="entry name" value="PREPHENATE DEHYDROGENASE [NADP(+)]"/>
    <property type="match status" value="1"/>
</dbReference>
<dbReference type="AlphaFoldDB" id="A0A5C8K5T0"/>
<evidence type="ECO:0000259" key="2">
    <source>
        <dbReference type="PROSITE" id="PS51176"/>
    </source>
</evidence>
<evidence type="ECO:0000313" key="3">
    <source>
        <dbReference type="EMBL" id="TXK44144.1"/>
    </source>
</evidence>
<organism evidence="3 4">
    <name type="scientific">Pontibacter qinzhouensis</name>
    <dbReference type="NCBI Taxonomy" id="2603253"/>
    <lineage>
        <taxon>Bacteria</taxon>
        <taxon>Pseudomonadati</taxon>
        <taxon>Bacteroidota</taxon>
        <taxon>Cytophagia</taxon>
        <taxon>Cytophagales</taxon>
        <taxon>Hymenobacteraceae</taxon>
        <taxon>Pontibacter</taxon>
    </lineage>
</organism>
<dbReference type="GO" id="GO:0070403">
    <property type="term" value="F:NAD+ binding"/>
    <property type="evidence" value="ECO:0007669"/>
    <property type="project" value="InterPro"/>
</dbReference>